<dbReference type="InterPro" id="IPR027417">
    <property type="entry name" value="P-loop_NTPase"/>
</dbReference>
<dbReference type="GO" id="GO:0043190">
    <property type="term" value="C:ATP-binding cassette (ABC) transporter complex"/>
    <property type="evidence" value="ECO:0007669"/>
    <property type="project" value="TreeGrafter"/>
</dbReference>
<dbReference type="Proteomes" id="UP000240228">
    <property type="component" value="Unassembled WGS sequence"/>
</dbReference>
<dbReference type="PROSITE" id="PS00211">
    <property type="entry name" value="ABC_TRANSPORTER_1"/>
    <property type="match status" value="2"/>
</dbReference>
<dbReference type="GO" id="GO:0016887">
    <property type="term" value="F:ATP hydrolysis activity"/>
    <property type="evidence" value="ECO:0007669"/>
    <property type="project" value="InterPro"/>
</dbReference>
<evidence type="ECO:0000256" key="6">
    <source>
        <dbReference type="ARBA" id="ARBA00022840"/>
    </source>
</evidence>
<comment type="caution">
    <text evidence="12">The sequence shown here is derived from an EMBL/GenBank/DDBJ whole genome shotgun (WGS) entry which is preliminary data.</text>
</comment>
<keyword evidence="8 10" id="KW-0472">Membrane</keyword>
<dbReference type="InterPro" id="IPR017871">
    <property type="entry name" value="ABC_transporter-like_CS"/>
</dbReference>
<accession>A0A2T3GDJ4</accession>
<dbReference type="CDD" id="cd03225">
    <property type="entry name" value="ABC_cobalt_CbiO_domain1"/>
    <property type="match status" value="2"/>
</dbReference>
<dbReference type="EMBL" id="NWTX01000001">
    <property type="protein sequence ID" value="PST47548.1"/>
    <property type="molecule type" value="Genomic_DNA"/>
</dbReference>
<feature type="compositionally biased region" description="Low complexity" evidence="9">
    <location>
        <begin position="243"/>
        <end position="265"/>
    </location>
</feature>
<dbReference type="GO" id="GO:0005524">
    <property type="term" value="F:ATP binding"/>
    <property type="evidence" value="ECO:0007669"/>
    <property type="project" value="UniProtKB-KW"/>
</dbReference>
<evidence type="ECO:0000256" key="4">
    <source>
        <dbReference type="ARBA" id="ARBA00022692"/>
    </source>
</evidence>
<evidence type="ECO:0000256" key="3">
    <source>
        <dbReference type="ARBA" id="ARBA00022448"/>
    </source>
</evidence>
<feature type="transmembrane region" description="Helical" evidence="10">
    <location>
        <begin position="569"/>
        <end position="598"/>
    </location>
</feature>
<comment type="similarity">
    <text evidence="2">Belongs to the ABC transporter superfamily.</text>
</comment>
<feature type="transmembrane region" description="Helical" evidence="10">
    <location>
        <begin position="610"/>
        <end position="627"/>
    </location>
</feature>
<evidence type="ECO:0000259" key="11">
    <source>
        <dbReference type="PROSITE" id="PS50893"/>
    </source>
</evidence>
<reference evidence="12 13" key="2">
    <citation type="submission" date="2018-03" db="EMBL/GenBank/DDBJ databases">
        <title>The comparative genomics of Bifidobacterium callitrichos reflects dietary carbohydrate utilization within the common marmoset gut.</title>
        <authorList>
            <person name="Rani A."/>
        </authorList>
    </citation>
    <scope>NUCLEOTIDE SEQUENCE [LARGE SCALE GENOMIC DNA]</scope>
    <source>
        <strain evidence="12 13">UMA51805</strain>
    </source>
</reference>
<evidence type="ECO:0000256" key="7">
    <source>
        <dbReference type="ARBA" id="ARBA00022989"/>
    </source>
</evidence>
<keyword evidence="4 10" id="KW-0812">Transmembrane</keyword>
<dbReference type="InterPro" id="IPR003339">
    <property type="entry name" value="ABC/ECF_trnsptr_transmembrane"/>
</dbReference>
<dbReference type="InterPro" id="IPR003593">
    <property type="entry name" value="AAA+_ATPase"/>
</dbReference>
<name>A0A2T3GDJ4_9BIFI</name>
<dbReference type="SMART" id="SM00382">
    <property type="entry name" value="AAA"/>
    <property type="match status" value="2"/>
</dbReference>
<feature type="domain" description="ABC transporter" evidence="11">
    <location>
        <begin position="13"/>
        <end position="260"/>
    </location>
</feature>
<dbReference type="Pfam" id="PF00005">
    <property type="entry name" value="ABC_tran"/>
    <property type="match status" value="2"/>
</dbReference>
<comment type="subcellular location">
    <subcellularLocation>
        <location evidence="1">Membrane</location>
        <topology evidence="1">Multi-pass membrane protein</topology>
    </subcellularLocation>
</comment>
<protein>
    <submittedName>
        <fullName evidence="12">Cobalt ABC transporter</fullName>
    </submittedName>
</protein>
<sequence length="810" mass="86204">MTSYDPTSTADAASLSGIRFSYDGGATWALDGVDLVIRDGEYVALTGPNGSGKSTLARLVSGLTAPDAGEVTLLGQHVFGRTQTPAGIVFAPNPDAYRAARRGIGAVFQNPEDQIVTTVTQDDVAFGPENLGVPREEIGRRIDASLRDVGMEAYAAADPTRMSGGQQQRIAIADMLAMRPRMLVLDEPTAMLDPAARAEVLRILDSLHASGTTIVHVTHHRDEVARAGRVMRVAAGRIMFDSASDSSGSSGSSGDRSSAGGVRVSTRSRPLGQAYGRDTHTARRSLDSLATVRSGVISARSGDVAVSVSGISFAYAPDSPAVLKDYSLTVAHGETVAIMGSNGAGKSTLARLICALDRPDSGSITVEGIAVARTRGNNGNAGRKPRMLRRADRRRLREVVGFVMQRPERQLFAETVAEDVAYGPSNQHLNENEVRERVDWALKLLHIEHLADRSPLELSGGQQRLVAIAGVIACRPRVLVMDEPTASLDTAATARIHELVRTLHDQGVTTLIITHSEAEAHEIADRIVVMPSHGDNGNPPALAASDQNDGRRSLPLIARLDPRVKMVSFLAMMFTAFAINTPAQLLLGALMVAGVVAAARIRPARLLRSVHMFLALFVVAGLLNIFFVRSGTVLAQLGPIPITDDGVAVAVLYACRFALVIILGAVFLETTTPTSMTDAFGALLSPLRRLGMHTQEIALVMSLALRFLPTLGNEAKAIADAQAARGGSIETGSPAERIRAMVATIVPIFAGTLRHADNLSLALDARCYEEGTRRTHWRVMQVAARDIAFLAFAAVYIAVLVTLGLLLPSI</sequence>
<feature type="domain" description="ABC transporter" evidence="11">
    <location>
        <begin position="306"/>
        <end position="557"/>
    </location>
</feature>
<evidence type="ECO:0000256" key="10">
    <source>
        <dbReference type="SAM" id="Phobius"/>
    </source>
</evidence>
<evidence type="ECO:0000256" key="2">
    <source>
        <dbReference type="ARBA" id="ARBA00005417"/>
    </source>
</evidence>
<organism evidence="12 13">
    <name type="scientific">Bifidobacterium callitrichos</name>
    <dbReference type="NCBI Taxonomy" id="762209"/>
    <lineage>
        <taxon>Bacteria</taxon>
        <taxon>Bacillati</taxon>
        <taxon>Actinomycetota</taxon>
        <taxon>Actinomycetes</taxon>
        <taxon>Bifidobacteriales</taxon>
        <taxon>Bifidobacteriaceae</taxon>
        <taxon>Bifidobacterium</taxon>
    </lineage>
</organism>
<dbReference type="AlphaFoldDB" id="A0A2T3GDJ4"/>
<feature type="region of interest" description="Disordered" evidence="9">
    <location>
        <begin position="243"/>
        <end position="282"/>
    </location>
</feature>
<keyword evidence="5" id="KW-0547">Nucleotide-binding</keyword>
<keyword evidence="7 10" id="KW-1133">Transmembrane helix</keyword>
<dbReference type="Pfam" id="PF02361">
    <property type="entry name" value="CbiQ"/>
    <property type="match status" value="1"/>
</dbReference>
<dbReference type="GO" id="GO:0042626">
    <property type="term" value="F:ATPase-coupled transmembrane transporter activity"/>
    <property type="evidence" value="ECO:0007669"/>
    <property type="project" value="TreeGrafter"/>
</dbReference>
<gene>
    <name evidence="12" type="ORF">CPA40_01705</name>
</gene>
<dbReference type="SUPFAM" id="SSF52540">
    <property type="entry name" value="P-loop containing nucleoside triphosphate hydrolases"/>
    <property type="match status" value="2"/>
</dbReference>
<evidence type="ECO:0000256" key="5">
    <source>
        <dbReference type="ARBA" id="ARBA00022741"/>
    </source>
</evidence>
<feature type="transmembrane region" description="Helical" evidence="10">
    <location>
        <begin position="647"/>
        <end position="668"/>
    </location>
</feature>
<evidence type="ECO:0000256" key="1">
    <source>
        <dbReference type="ARBA" id="ARBA00004141"/>
    </source>
</evidence>
<keyword evidence="6" id="KW-0067">ATP-binding</keyword>
<dbReference type="PROSITE" id="PS50893">
    <property type="entry name" value="ABC_TRANSPORTER_2"/>
    <property type="match status" value="2"/>
</dbReference>
<dbReference type="InterPro" id="IPR050095">
    <property type="entry name" value="ECF_ABC_transporter_ATP-bd"/>
</dbReference>
<dbReference type="NCBIfam" id="NF010167">
    <property type="entry name" value="PRK13648.1"/>
    <property type="match status" value="2"/>
</dbReference>
<evidence type="ECO:0000313" key="12">
    <source>
        <dbReference type="EMBL" id="PST47548.1"/>
    </source>
</evidence>
<evidence type="ECO:0000256" key="9">
    <source>
        <dbReference type="SAM" id="MobiDB-lite"/>
    </source>
</evidence>
<evidence type="ECO:0000256" key="8">
    <source>
        <dbReference type="ARBA" id="ARBA00023136"/>
    </source>
</evidence>
<dbReference type="CDD" id="cd16914">
    <property type="entry name" value="EcfT"/>
    <property type="match status" value="1"/>
</dbReference>
<dbReference type="RefSeq" id="WP_107043430.1">
    <property type="nucleotide sequence ID" value="NZ_NWTX01000001.1"/>
</dbReference>
<keyword evidence="3" id="KW-0813">Transport</keyword>
<keyword evidence="13" id="KW-1185">Reference proteome</keyword>
<feature type="transmembrane region" description="Helical" evidence="10">
    <location>
        <begin position="787"/>
        <end position="807"/>
    </location>
</feature>
<dbReference type="InterPro" id="IPR015856">
    <property type="entry name" value="ABC_transpr_CbiO/EcfA_su"/>
</dbReference>
<evidence type="ECO:0000313" key="13">
    <source>
        <dbReference type="Proteomes" id="UP000240228"/>
    </source>
</evidence>
<dbReference type="PANTHER" id="PTHR43553:SF24">
    <property type="entry name" value="ENERGY-COUPLING FACTOR TRANSPORTER ATP-BINDING PROTEIN ECFA1"/>
    <property type="match status" value="1"/>
</dbReference>
<dbReference type="PANTHER" id="PTHR43553">
    <property type="entry name" value="HEAVY METAL TRANSPORTER"/>
    <property type="match status" value="1"/>
</dbReference>
<reference evidence="13" key="1">
    <citation type="submission" date="2017-09" db="EMBL/GenBank/DDBJ databases">
        <authorList>
            <person name="Sela D.A."/>
            <person name="Albert K."/>
        </authorList>
    </citation>
    <scope>NUCLEOTIDE SEQUENCE [LARGE SCALE GENOMIC DNA]</scope>
    <source>
        <strain evidence="13">UMA51805</strain>
    </source>
</reference>
<dbReference type="Gene3D" id="3.40.50.300">
    <property type="entry name" value="P-loop containing nucleotide triphosphate hydrolases"/>
    <property type="match status" value="2"/>
</dbReference>
<proteinExistence type="inferred from homology"/>
<dbReference type="InterPro" id="IPR003439">
    <property type="entry name" value="ABC_transporter-like_ATP-bd"/>
</dbReference>